<evidence type="ECO:0000313" key="8">
    <source>
        <dbReference type="Proteomes" id="UP001189429"/>
    </source>
</evidence>
<evidence type="ECO:0000256" key="2">
    <source>
        <dbReference type="ARBA" id="ARBA00015736"/>
    </source>
</evidence>
<keyword evidence="4" id="KW-0449">Lipoprotein</keyword>
<feature type="non-terminal residue" evidence="7">
    <location>
        <position position="803"/>
    </location>
</feature>
<feature type="compositionally biased region" description="Low complexity" evidence="5">
    <location>
        <begin position="761"/>
        <end position="773"/>
    </location>
</feature>
<feature type="region of interest" description="Disordered" evidence="5">
    <location>
        <begin position="630"/>
        <end position="664"/>
    </location>
</feature>
<feature type="signal peptide" evidence="6">
    <location>
        <begin position="1"/>
        <end position="19"/>
    </location>
</feature>
<dbReference type="EMBL" id="CAUYUJ010018522">
    <property type="protein sequence ID" value="CAK0884261.1"/>
    <property type="molecule type" value="Genomic_DNA"/>
</dbReference>
<feature type="region of interest" description="Disordered" evidence="5">
    <location>
        <begin position="176"/>
        <end position="219"/>
    </location>
</feature>
<proteinExistence type="inferred from homology"/>
<evidence type="ECO:0000256" key="4">
    <source>
        <dbReference type="ARBA" id="ARBA00023288"/>
    </source>
</evidence>
<reference evidence="7" key="1">
    <citation type="submission" date="2023-10" db="EMBL/GenBank/DDBJ databases">
        <authorList>
            <person name="Chen Y."/>
            <person name="Shah S."/>
            <person name="Dougan E. K."/>
            <person name="Thang M."/>
            <person name="Chan C."/>
        </authorList>
    </citation>
    <scope>NUCLEOTIDE SEQUENCE [LARGE SCALE GENOMIC DNA]</scope>
</reference>
<dbReference type="InterPro" id="IPR019142">
    <property type="entry name" value="Dymeclin"/>
</dbReference>
<dbReference type="PANTHER" id="PTHR12895:SF9">
    <property type="entry name" value="DYMECLIN"/>
    <property type="match status" value="1"/>
</dbReference>
<dbReference type="PANTHER" id="PTHR12895">
    <property type="entry name" value="DYMECLIN"/>
    <property type="match status" value="1"/>
</dbReference>
<comment type="similarity">
    <text evidence="1">Belongs to the dymeclin family.</text>
</comment>
<keyword evidence="6" id="KW-0732">Signal</keyword>
<gene>
    <name evidence="7" type="ORF">PCOR1329_LOCUS66253</name>
</gene>
<organism evidence="7 8">
    <name type="scientific">Prorocentrum cordatum</name>
    <dbReference type="NCBI Taxonomy" id="2364126"/>
    <lineage>
        <taxon>Eukaryota</taxon>
        <taxon>Sar</taxon>
        <taxon>Alveolata</taxon>
        <taxon>Dinophyceae</taxon>
        <taxon>Prorocentrales</taxon>
        <taxon>Prorocentraceae</taxon>
        <taxon>Prorocentrum</taxon>
    </lineage>
</organism>
<evidence type="ECO:0000256" key="1">
    <source>
        <dbReference type="ARBA" id="ARBA00010603"/>
    </source>
</evidence>
<dbReference type="Proteomes" id="UP001189429">
    <property type="component" value="Unassembled WGS sequence"/>
</dbReference>
<accession>A0ABN9WD76</accession>
<feature type="compositionally biased region" description="Basic and acidic residues" evidence="5">
    <location>
        <begin position="189"/>
        <end position="202"/>
    </location>
</feature>
<keyword evidence="8" id="KW-1185">Reference proteome</keyword>
<dbReference type="Pfam" id="PF09742">
    <property type="entry name" value="Dymeclin"/>
    <property type="match status" value="1"/>
</dbReference>
<feature type="region of interest" description="Disordered" evidence="5">
    <location>
        <begin position="740"/>
        <end position="784"/>
    </location>
</feature>
<feature type="chain" id="PRO_5047242491" description="Dymeclin" evidence="6">
    <location>
        <begin position="20"/>
        <end position="803"/>
    </location>
</feature>
<evidence type="ECO:0000256" key="6">
    <source>
        <dbReference type="SAM" id="SignalP"/>
    </source>
</evidence>
<sequence>MLLQSVLLEICLLLAAVVAPRYGPPSARALAGAGACPAGLCAPVLFSREEYRYREWPRGGGQAAADAAGTAGELPPASGGTEAPPSAAHAPAPGCTAPLPLLSALQEVLEDLEGGKMALDRTGEKSDLVTASDLGDPQEQYFFSRTSGLAALAPGSQPAGVRPFWLAAGPRAPVGSGGQAQCVPQCQKGSRDGNDISKKAAEDAGESAADDAAAGSDRPRTALVDSGAARRSPSAFWVFRAALIYAKVVELRRCLEVAFSVTASLLRETPRTPTAGPEPAGQGRAAALLATLLNCVWLEPHAALLPRPPTELLRLLGGVELPGEGADAANEVLPQEADESAAARASDGAGGRLAARALLVLLLLLFHDPGAHPKAGARAVCDSSRGREDGQRVVPRAWRVGRDGEAAPLARAREVARALASLTDPLLDSSEDTPRALGAPAAAPINFAQLLKTILARLSQGVYPLLLYCLVHRNPSFQRYCLCRVDAEEVVLPILEVLYQAPGSAESLEESMPPASVTALTLVLLTFTGDRAFCEGASRMHVPHGRWSHGNSRLLNDITVSSLLVVVLLRLAHWNFSAGKDAFFNRAIAGVLQNLAFHGVEQLHWHAADRLLEVTRLLARSALQAPAPCEAEAAAATPPGGAEEETQGGLPVVGGGAGAPQSLAEQHRTRMVRELLRALLRLLSGCLRVPLAARNCSLVCALQSSCPPQLAALEGDPEFGAALSHVRSAVAWFNEQCPPQAGARRGGSGVATSSERGLGARGPPELLAAPGPGSHARHRMRGPPPEVWRAAGAVLPDHVCWSR</sequence>
<evidence type="ECO:0000313" key="7">
    <source>
        <dbReference type="EMBL" id="CAK0884261.1"/>
    </source>
</evidence>
<feature type="compositionally biased region" description="Low complexity" evidence="5">
    <location>
        <begin position="83"/>
        <end position="92"/>
    </location>
</feature>
<feature type="compositionally biased region" description="Low complexity" evidence="5">
    <location>
        <begin position="630"/>
        <end position="641"/>
    </location>
</feature>
<name>A0ABN9WD76_9DINO</name>
<evidence type="ECO:0000256" key="5">
    <source>
        <dbReference type="SAM" id="MobiDB-lite"/>
    </source>
</evidence>
<keyword evidence="3" id="KW-0519">Myristate</keyword>
<feature type="region of interest" description="Disordered" evidence="5">
    <location>
        <begin position="62"/>
        <end position="92"/>
    </location>
</feature>
<comment type="caution">
    <text evidence="7">The sequence shown here is derived from an EMBL/GenBank/DDBJ whole genome shotgun (WGS) entry which is preliminary data.</text>
</comment>
<feature type="compositionally biased region" description="Low complexity" evidence="5">
    <location>
        <begin position="63"/>
        <end position="72"/>
    </location>
</feature>
<evidence type="ECO:0000256" key="3">
    <source>
        <dbReference type="ARBA" id="ARBA00022707"/>
    </source>
</evidence>
<protein>
    <recommendedName>
        <fullName evidence="2">Dymeclin</fullName>
    </recommendedName>
</protein>